<feature type="transmembrane region" description="Helical" evidence="1">
    <location>
        <begin position="573"/>
        <end position="591"/>
    </location>
</feature>
<dbReference type="Proteomes" id="UP000030661">
    <property type="component" value="Unassembled WGS sequence"/>
</dbReference>
<dbReference type="NCBIfam" id="TIGR02123">
    <property type="entry name" value="TRAP_fused"/>
    <property type="match status" value="1"/>
</dbReference>
<feature type="transmembrane region" description="Helical" evidence="1">
    <location>
        <begin position="424"/>
        <end position="450"/>
    </location>
</feature>
<keyword evidence="4" id="KW-1185">Reference proteome</keyword>
<feature type="transmembrane region" description="Helical" evidence="1">
    <location>
        <begin position="97"/>
        <end position="116"/>
    </location>
</feature>
<feature type="transmembrane region" description="Helical" evidence="1">
    <location>
        <begin position="194"/>
        <end position="216"/>
    </location>
</feature>
<keyword evidence="1" id="KW-0812">Transmembrane</keyword>
<dbReference type="InterPro" id="IPR010656">
    <property type="entry name" value="DctM"/>
</dbReference>
<sequence>MEHILPISNGGAEQQATEDIIKKYDSEARFRQLSGWQATMVSVWLILMSLFHLYASSIGLLTTNIQRTFHLMFTMVPIFLLYPAWKHSPKHRFSNTDVLLACASFVVNMYIVLFFDDIVERGAKVTKLEYWLGILAILLVLEAGRRVLGKSLPLLAIFFLCYCFLGRYFPGSFAHRGFTLKRVVQHIYLVPEGIYGVALGVSATFVFLFILFGAFLNETGGAKFFNDLALGAAGTMPGGPAKVAVFASGLLGTINGSSIANTATTGAFTIPLMIKVGYKPHFAGAVEAAASTGGQIMPPVMGAAAFIMAEFLSVPYTTIIVAAIIPAILYYFCIFMSVHFIAKKEGLQGLPRDMLPNAKQVLIRRGHLILPLVVIIFLLVRKYTPVFAAFWGTISVIGVSYLRKETRISVRKLLLALEMGARSALGVAIACAVVGFVIGTSSLTGLGLTISNNLVELAGGKLFLTLVYAMIGCLVLGMGLPTTANYIVTSTIIAPALGRLGVLPIAAHLFVFYFGIMADVTPPVCLAAFTGAGIAGANPTKTGLTATKLSIAAFILPYIFVYQPQLLLENVTFFNILPILFTAIIGILSVAGATMGFVYLPATLPERLALFVGGIMLLIPDTRTDILGLVIFFVVLGLQYVRTQNRKNRVS</sequence>
<accession>A0A081C3X1</accession>
<feature type="transmembrane region" description="Helical" evidence="1">
    <location>
        <begin position="362"/>
        <end position="380"/>
    </location>
</feature>
<dbReference type="PANTHER" id="PTHR43849:SF2">
    <property type="entry name" value="BLL3936 PROTEIN"/>
    <property type="match status" value="1"/>
</dbReference>
<feature type="transmembrane region" description="Helical" evidence="1">
    <location>
        <begin position="386"/>
        <end position="403"/>
    </location>
</feature>
<keyword evidence="1" id="KW-1133">Transmembrane helix</keyword>
<gene>
    <name evidence="3" type="ORF">U27_06253</name>
</gene>
<feature type="transmembrane region" description="Helical" evidence="1">
    <location>
        <begin position="492"/>
        <end position="514"/>
    </location>
</feature>
<dbReference type="Pfam" id="PF06808">
    <property type="entry name" value="DctM"/>
    <property type="match status" value="1"/>
</dbReference>
<evidence type="ECO:0000313" key="3">
    <source>
        <dbReference type="EMBL" id="GAK59276.1"/>
    </source>
</evidence>
<dbReference type="PANTHER" id="PTHR43849">
    <property type="entry name" value="BLL3936 PROTEIN"/>
    <property type="match status" value="1"/>
</dbReference>
<name>A0A081C3X1_VECG1</name>
<feature type="transmembrane region" description="Helical" evidence="1">
    <location>
        <begin position="154"/>
        <end position="173"/>
    </location>
</feature>
<dbReference type="InterPro" id="IPR011853">
    <property type="entry name" value="TRAP_DctM-Dct_fused"/>
</dbReference>
<evidence type="ECO:0000259" key="2">
    <source>
        <dbReference type="Pfam" id="PF06808"/>
    </source>
</evidence>
<feature type="transmembrane region" description="Helical" evidence="1">
    <location>
        <begin position="625"/>
        <end position="641"/>
    </location>
</feature>
<evidence type="ECO:0000313" key="4">
    <source>
        <dbReference type="Proteomes" id="UP000030661"/>
    </source>
</evidence>
<organism evidence="3 4">
    <name type="scientific">Vecturithrix granuli</name>
    <dbReference type="NCBI Taxonomy" id="1499967"/>
    <lineage>
        <taxon>Bacteria</taxon>
        <taxon>Candidatus Moduliflexota</taxon>
        <taxon>Candidatus Vecturitrichia</taxon>
        <taxon>Candidatus Vecturitrichales</taxon>
        <taxon>Candidatus Vecturitrichaceae</taxon>
        <taxon>Candidatus Vecturithrix</taxon>
    </lineage>
</organism>
<dbReference type="HOGENOM" id="CLU_007041_3_1_0"/>
<dbReference type="STRING" id="1499967.U27_06253"/>
<proteinExistence type="predicted"/>
<feature type="transmembrane region" description="Helical" evidence="1">
    <location>
        <begin position="462"/>
        <end position="480"/>
    </location>
</feature>
<feature type="domain" description="TRAP C4-dicarboxylate transport system permease DctM subunit" evidence="2">
    <location>
        <begin position="135"/>
        <end position="568"/>
    </location>
</feature>
<feature type="transmembrane region" description="Helical" evidence="1">
    <location>
        <begin position="41"/>
        <end position="61"/>
    </location>
</feature>
<feature type="transmembrane region" description="Helical" evidence="1">
    <location>
        <begin position="549"/>
        <end position="567"/>
    </location>
</feature>
<feature type="transmembrane region" description="Helical" evidence="1">
    <location>
        <begin position="68"/>
        <end position="85"/>
    </location>
</feature>
<protein>
    <submittedName>
        <fullName evidence="3">TRAP transporter, 4TM/12TM fusion protein</fullName>
    </submittedName>
</protein>
<reference evidence="3 4" key="1">
    <citation type="journal article" date="2015" name="PeerJ">
        <title>First genomic representation of candidate bacterial phylum KSB3 points to enhanced environmental sensing as a trigger of wastewater bulking.</title>
        <authorList>
            <person name="Sekiguchi Y."/>
            <person name="Ohashi A."/>
            <person name="Parks D.H."/>
            <person name="Yamauchi T."/>
            <person name="Tyson G.W."/>
            <person name="Hugenholtz P."/>
        </authorList>
    </citation>
    <scope>NUCLEOTIDE SEQUENCE [LARGE SCALE GENOMIC DNA]</scope>
</reference>
<dbReference type="eggNOG" id="COG4666">
    <property type="taxonomic scope" value="Bacteria"/>
</dbReference>
<evidence type="ECO:0000256" key="1">
    <source>
        <dbReference type="SAM" id="Phobius"/>
    </source>
</evidence>
<keyword evidence="1" id="KW-0472">Membrane</keyword>
<feature type="transmembrane region" description="Helical" evidence="1">
    <location>
        <begin position="128"/>
        <end position="148"/>
    </location>
</feature>
<dbReference type="AlphaFoldDB" id="A0A081C3X1"/>
<dbReference type="EMBL" id="DF820469">
    <property type="protein sequence ID" value="GAK59276.1"/>
    <property type="molecule type" value="Genomic_DNA"/>
</dbReference>
<feature type="transmembrane region" description="Helical" evidence="1">
    <location>
        <begin position="316"/>
        <end position="341"/>
    </location>
</feature>